<organism evidence="2 3">
    <name type="scientific">Trifolium medium</name>
    <dbReference type="NCBI Taxonomy" id="97028"/>
    <lineage>
        <taxon>Eukaryota</taxon>
        <taxon>Viridiplantae</taxon>
        <taxon>Streptophyta</taxon>
        <taxon>Embryophyta</taxon>
        <taxon>Tracheophyta</taxon>
        <taxon>Spermatophyta</taxon>
        <taxon>Magnoliopsida</taxon>
        <taxon>eudicotyledons</taxon>
        <taxon>Gunneridae</taxon>
        <taxon>Pentapetalae</taxon>
        <taxon>rosids</taxon>
        <taxon>fabids</taxon>
        <taxon>Fabales</taxon>
        <taxon>Fabaceae</taxon>
        <taxon>Papilionoideae</taxon>
        <taxon>50 kb inversion clade</taxon>
        <taxon>NPAAA clade</taxon>
        <taxon>Hologalegina</taxon>
        <taxon>IRL clade</taxon>
        <taxon>Trifolieae</taxon>
        <taxon>Trifolium</taxon>
    </lineage>
</organism>
<protein>
    <submittedName>
        <fullName evidence="2">Uncharacterized protein</fullName>
    </submittedName>
</protein>
<comment type="caution">
    <text evidence="2">The sequence shown here is derived from an EMBL/GenBank/DDBJ whole genome shotgun (WGS) entry which is preliminary data.</text>
</comment>
<reference evidence="2 3" key="1">
    <citation type="journal article" date="2018" name="Front. Plant Sci.">
        <title>Red Clover (Trifolium pratense) and Zigzag Clover (T. medium) - A Picture of Genomic Similarities and Differences.</title>
        <authorList>
            <person name="Dluhosova J."/>
            <person name="Istvanek J."/>
            <person name="Nedelnik J."/>
            <person name="Repkova J."/>
        </authorList>
    </citation>
    <scope>NUCLEOTIDE SEQUENCE [LARGE SCALE GENOMIC DNA]</scope>
    <source>
        <strain evidence="3">cv. 10/8</strain>
        <tissue evidence="2">Leaf</tissue>
    </source>
</reference>
<keyword evidence="3" id="KW-1185">Reference proteome</keyword>
<feature type="compositionally biased region" description="Basic and acidic residues" evidence="1">
    <location>
        <begin position="16"/>
        <end position="48"/>
    </location>
</feature>
<sequence>TQTVLAREIIVPTEREKQIQKLENKPTDPCDRRTKHGFEKTNNPDKGFKTATTEIASNSPAWSEAARSGNKPTAHNKRWNQNNQTVPCKQRSGGTTTEEV</sequence>
<evidence type="ECO:0000256" key="1">
    <source>
        <dbReference type="SAM" id="MobiDB-lite"/>
    </source>
</evidence>
<dbReference type="Proteomes" id="UP000265520">
    <property type="component" value="Unassembled WGS sequence"/>
</dbReference>
<evidence type="ECO:0000313" key="3">
    <source>
        <dbReference type="Proteomes" id="UP000265520"/>
    </source>
</evidence>
<evidence type="ECO:0000313" key="2">
    <source>
        <dbReference type="EMBL" id="MCI49353.1"/>
    </source>
</evidence>
<dbReference type="EMBL" id="LXQA010399874">
    <property type="protein sequence ID" value="MCI49353.1"/>
    <property type="molecule type" value="Genomic_DNA"/>
</dbReference>
<accession>A0A392SKG5</accession>
<feature type="compositionally biased region" description="Polar residues" evidence="1">
    <location>
        <begin position="50"/>
        <end position="61"/>
    </location>
</feature>
<name>A0A392SKG5_9FABA</name>
<feature type="compositionally biased region" description="Polar residues" evidence="1">
    <location>
        <begin position="79"/>
        <end position="100"/>
    </location>
</feature>
<feature type="non-terminal residue" evidence="2">
    <location>
        <position position="1"/>
    </location>
</feature>
<proteinExistence type="predicted"/>
<dbReference type="AlphaFoldDB" id="A0A392SKG5"/>
<feature type="region of interest" description="Disordered" evidence="1">
    <location>
        <begin position="16"/>
        <end position="100"/>
    </location>
</feature>